<evidence type="ECO:0000313" key="1">
    <source>
        <dbReference type="EMBL" id="MBP1936282.1"/>
    </source>
</evidence>
<evidence type="ECO:0008006" key="3">
    <source>
        <dbReference type="Google" id="ProtNLM"/>
    </source>
</evidence>
<organism evidence="1 2">
    <name type="scientific">Paenibacillus sediminis</name>
    <dbReference type="NCBI Taxonomy" id="664909"/>
    <lineage>
        <taxon>Bacteria</taxon>
        <taxon>Bacillati</taxon>
        <taxon>Bacillota</taxon>
        <taxon>Bacilli</taxon>
        <taxon>Bacillales</taxon>
        <taxon>Paenibacillaceae</taxon>
        <taxon>Paenibacillus</taxon>
    </lineage>
</organism>
<reference evidence="1 2" key="1">
    <citation type="submission" date="2021-03" db="EMBL/GenBank/DDBJ databases">
        <title>Genomic Encyclopedia of Type Strains, Phase IV (KMG-IV): sequencing the most valuable type-strain genomes for metagenomic binning, comparative biology and taxonomic classification.</title>
        <authorList>
            <person name="Goeker M."/>
        </authorList>
    </citation>
    <scope>NUCLEOTIDE SEQUENCE [LARGE SCALE GENOMIC DNA]</scope>
    <source>
        <strain evidence="1 2">DSM 23491</strain>
    </source>
</reference>
<sequence>MSVNIVSAVMNVTEDRKYVGKTVFKYENHKAPYEITFYSEKGKDWDYSLSFASKSGDEEQFLQVDARIEEDDELFDTLLDAALDTLEESK</sequence>
<accession>A0ABS4H1N0</accession>
<dbReference type="EMBL" id="JAGGKP010000001">
    <property type="protein sequence ID" value="MBP1936282.1"/>
    <property type="molecule type" value="Genomic_DNA"/>
</dbReference>
<comment type="caution">
    <text evidence="1">The sequence shown here is derived from an EMBL/GenBank/DDBJ whole genome shotgun (WGS) entry which is preliminary data.</text>
</comment>
<evidence type="ECO:0000313" key="2">
    <source>
        <dbReference type="Proteomes" id="UP001519273"/>
    </source>
</evidence>
<name>A0ABS4H1N0_9BACL</name>
<dbReference type="RefSeq" id="WP_209846321.1">
    <property type="nucleotide sequence ID" value="NZ_CBCRVE010000002.1"/>
</dbReference>
<gene>
    <name evidence="1" type="ORF">J2Z20_001143</name>
</gene>
<proteinExistence type="predicted"/>
<keyword evidence="2" id="KW-1185">Reference proteome</keyword>
<dbReference type="Proteomes" id="UP001519273">
    <property type="component" value="Unassembled WGS sequence"/>
</dbReference>
<protein>
    <recommendedName>
        <fullName evidence="3">DUF1292 domain-containing protein</fullName>
    </recommendedName>
</protein>